<protein>
    <recommendedName>
        <fullName evidence="5">Maltokinase</fullName>
        <ecNumber evidence="4">2.7.1.175</ecNumber>
    </recommendedName>
    <alternativeName>
        <fullName evidence="13">Maltose-1-phosphate synthase</fullName>
    </alternativeName>
</protein>
<feature type="domain" description="Maltokinase N-terminal cap" evidence="15">
    <location>
        <begin position="15"/>
        <end position="99"/>
    </location>
</feature>
<keyword evidence="9" id="KW-0418">Kinase</keyword>
<evidence type="ECO:0000256" key="13">
    <source>
        <dbReference type="ARBA" id="ARBA00031251"/>
    </source>
</evidence>
<keyword evidence="8" id="KW-0547">Nucleotide-binding</keyword>
<evidence type="ECO:0000256" key="4">
    <source>
        <dbReference type="ARBA" id="ARBA00011962"/>
    </source>
</evidence>
<evidence type="ECO:0000256" key="1">
    <source>
        <dbReference type="ARBA" id="ARBA00004964"/>
    </source>
</evidence>
<proteinExistence type="inferred from homology"/>
<evidence type="ECO:0000256" key="3">
    <source>
        <dbReference type="ARBA" id="ARBA00011245"/>
    </source>
</evidence>
<evidence type="ECO:0000313" key="17">
    <source>
        <dbReference type="Proteomes" id="UP001501598"/>
    </source>
</evidence>
<evidence type="ECO:0000256" key="14">
    <source>
        <dbReference type="ARBA" id="ARBA00049067"/>
    </source>
</evidence>
<gene>
    <name evidence="16" type="ORF">GCM10023175_11030</name>
</gene>
<keyword evidence="17" id="KW-1185">Reference proteome</keyword>
<evidence type="ECO:0000256" key="12">
    <source>
        <dbReference type="ARBA" id="ARBA00023277"/>
    </source>
</evidence>
<comment type="caution">
    <text evidence="16">The sequence shown here is derived from an EMBL/GenBank/DDBJ whole genome shotgun (WGS) entry which is preliminary data.</text>
</comment>
<evidence type="ECO:0000256" key="6">
    <source>
        <dbReference type="ARBA" id="ARBA00022600"/>
    </source>
</evidence>
<dbReference type="EC" id="2.7.1.175" evidence="4"/>
<dbReference type="InterPro" id="IPR040999">
    <property type="entry name" value="Mak_N_cap"/>
</dbReference>
<keyword evidence="6" id="KW-0321">Glycogen metabolism</keyword>
<keyword evidence="10" id="KW-0067">ATP-binding</keyword>
<dbReference type="InterPro" id="IPR011009">
    <property type="entry name" value="Kinase-like_dom_sf"/>
</dbReference>
<dbReference type="Proteomes" id="UP001501598">
    <property type="component" value="Unassembled WGS sequence"/>
</dbReference>
<accession>A0ABP8RJB7</accession>
<keyword evidence="12" id="KW-0119">Carbohydrate metabolism</keyword>
<evidence type="ECO:0000256" key="5">
    <source>
        <dbReference type="ARBA" id="ARBA00013882"/>
    </source>
</evidence>
<evidence type="ECO:0000256" key="2">
    <source>
        <dbReference type="ARBA" id="ARBA00006219"/>
    </source>
</evidence>
<sequence length="473" mass="51212">MTALAEELPTHLPDYLARQRWFPAKGRPVASIAVAAETSLISEGELLLDLCLLRVSFVDSAAPEHFQVLVGRRHHPSSELEHATIGAVGDRIAFDAMWDHEATAFLLQAIRSGSQYGDVRFVPEPGVELPRAGVGRLLGVEQSNTSVAYGEKSILKLFRKVAAGVNPDLELHRALRSVGSAEVASLQGAIEGVLDGQPATLGMLQDFASNSAEGWAMALTSVRDLFAEADLYASEVGGDFAAESRRLGETVAVVHKELAQALGTGTRPAAELRSALEARLAGAVAQVPELARHADGVRAVYAALEGDIPTQRVHGDLHLGQTLRTPRGWLVIDFEGEPATALPERRRMDSPLRDVAGMLRSFDYAVYHQVVLGDHSDQHEEQQLQHRADEWAVRNRSAFCDGYAFASGRDPRSEAAVLRAFELDKAVYEVLYEVRSRPTWAVIPLSAIARLVAEAEEKGVDAVDSASDPTISL</sequence>
<comment type="catalytic activity">
    <reaction evidence="14">
        <text>D-maltose + ATP = alpha-maltose 1-phosphate + ADP + H(+)</text>
        <dbReference type="Rhea" id="RHEA:31915"/>
        <dbReference type="ChEBI" id="CHEBI:15378"/>
        <dbReference type="ChEBI" id="CHEBI:17306"/>
        <dbReference type="ChEBI" id="CHEBI:30616"/>
        <dbReference type="ChEBI" id="CHEBI:63576"/>
        <dbReference type="ChEBI" id="CHEBI:456216"/>
        <dbReference type="EC" id="2.7.1.175"/>
    </reaction>
</comment>
<evidence type="ECO:0000256" key="10">
    <source>
        <dbReference type="ARBA" id="ARBA00022840"/>
    </source>
</evidence>
<evidence type="ECO:0000256" key="11">
    <source>
        <dbReference type="ARBA" id="ARBA00023056"/>
    </source>
</evidence>
<organism evidence="16 17">
    <name type="scientific">Pseudonocardia xishanensis</name>
    <dbReference type="NCBI Taxonomy" id="630995"/>
    <lineage>
        <taxon>Bacteria</taxon>
        <taxon>Bacillati</taxon>
        <taxon>Actinomycetota</taxon>
        <taxon>Actinomycetes</taxon>
        <taxon>Pseudonocardiales</taxon>
        <taxon>Pseudonocardiaceae</taxon>
        <taxon>Pseudonocardia</taxon>
    </lineage>
</organism>
<reference evidence="17" key="1">
    <citation type="journal article" date="2019" name="Int. J. Syst. Evol. Microbiol.">
        <title>The Global Catalogue of Microorganisms (GCM) 10K type strain sequencing project: providing services to taxonomists for standard genome sequencing and annotation.</title>
        <authorList>
            <consortium name="The Broad Institute Genomics Platform"/>
            <consortium name="The Broad Institute Genome Sequencing Center for Infectious Disease"/>
            <person name="Wu L."/>
            <person name="Ma J."/>
        </authorList>
    </citation>
    <scope>NUCLEOTIDE SEQUENCE [LARGE SCALE GENOMIC DNA]</scope>
    <source>
        <strain evidence="17">JCM 17906</strain>
    </source>
</reference>
<comment type="pathway">
    <text evidence="1">Glycan biosynthesis; glycogen biosynthesis.</text>
</comment>
<name>A0ABP8RJB7_9PSEU</name>
<dbReference type="RefSeq" id="WP_345413351.1">
    <property type="nucleotide sequence ID" value="NZ_BAABGT010000016.1"/>
</dbReference>
<keyword evidence="11" id="KW-0320">Glycogen biosynthesis</keyword>
<keyword evidence="7" id="KW-0808">Transferase</keyword>
<dbReference type="Gene3D" id="3.90.1200.10">
    <property type="match status" value="1"/>
</dbReference>
<dbReference type="SUPFAM" id="SSF56112">
    <property type="entry name" value="Protein kinase-like (PK-like)"/>
    <property type="match status" value="1"/>
</dbReference>
<evidence type="ECO:0000259" key="15">
    <source>
        <dbReference type="Pfam" id="PF18085"/>
    </source>
</evidence>
<comment type="subunit">
    <text evidence="3">Monomer.</text>
</comment>
<evidence type="ECO:0000256" key="8">
    <source>
        <dbReference type="ARBA" id="ARBA00022741"/>
    </source>
</evidence>
<dbReference type="EMBL" id="BAABGT010000016">
    <property type="protein sequence ID" value="GAA4539543.1"/>
    <property type="molecule type" value="Genomic_DNA"/>
</dbReference>
<comment type="similarity">
    <text evidence="2">Belongs to the aminoglycoside phosphotransferase family.</text>
</comment>
<evidence type="ECO:0000313" key="16">
    <source>
        <dbReference type="EMBL" id="GAA4539543.1"/>
    </source>
</evidence>
<evidence type="ECO:0000256" key="7">
    <source>
        <dbReference type="ARBA" id="ARBA00022679"/>
    </source>
</evidence>
<evidence type="ECO:0000256" key="9">
    <source>
        <dbReference type="ARBA" id="ARBA00022777"/>
    </source>
</evidence>
<dbReference type="Pfam" id="PF18085">
    <property type="entry name" value="Mak_N_cap"/>
    <property type="match status" value="1"/>
</dbReference>